<comment type="function">
    <text evidence="3">Plays a central role in 2-thiolation of mcm(5)S(2)U at tRNA wobble positions of tRNA(Lys), tRNA(Glu) and tRNA(Gln). May act by forming a heterodimer with NCS6 that ligates sulfur from thiocarboxylated URM1 onto the uridine of tRNAs at wobble position. Prior mcm(5) tRNA modification by the elongator complex is required for 2-thiolation. May also be involved in protein urmylation.</text>
</comment>
<dbReference type="GO" id="GO:0005829">
    <property type="term" value="C:cytosol"/>
    <property type="evidence" value="ECO:0007669"/>
    <property type="project" value="TreeGrafter"/>
</dbReference>
<dbReference type="Gene3D" id="3.40.50.620">
    <property type="entry name" value="HUPs"/>
    <property type="match status" value="1"/>
</dbReference>
<reference evidence="4 5" key="1">
    <citation type="journal article" date="2018" name="Front. Microbiol.">
        <title>Genomic and genetic insights into a cosmopolitan fungus, Paecilomyces variotii (Eurotiales).</title>
        <authorList>
            <person name="Urquhart A.S."/>
            <person name="Mondo S.J."/>
            <person name="Makela M.R."/>
            <person name="Hane J.K."/>
            <person name="Wiebenga A."/>
            <person name="He G."/>
            <person name="Mihaltcheva S."/>
            <person name="Pangilinan J."/>
            <person name="Lipzen A."/>
            <person name="Barry K."/>
            <person name="de Vries R.P."/>
            <person name="Grigoriev I.V."/>
            <person name="Idnurm A."/>
        </authorList>
    </citation>
    <scope>NUCLEOTIDE SEQUENCE [LARGE SCALE GENOMIC DNA]</scope>
    <source>
        <strain evidence="4 5">CBS 101075</strain>
    </source>
</reference>
<dbReference type="FunFam" id="3.40.50.620:FF:000143">
    <property type="entry name" value="Cytoplasmic tRNA 2-thiolation protein 2"/>
    <property type="match status" value="1"/>
</dbReference>
<gene>
    <name evidence="3" type="primary">NCS2</name>
    <name evidence="3" type="synonym">CTU2</name>
    <name evidence="4" type="ORF">C8Q69DRAFT_503251</name>
</gene>
<dbReference type="VEuPathDB" id="FungiDB:C8Q69DRAFT_503251"/>
<dbReference type="OrthoDB" id="25129at2759"/>
<proteinExistence type="inferred from homology"/>
<dbReference type="PANTHER" id="PTHR20882:SF14">
    <property type="entry name" value="CYTOPLASMIC TRNA 2-THIOLATION PROTEIN 2"/>
    <property type="match status" value="1"/>
</dbReference>
<evidence type="ECO:0000256" key="2">
    <source>
        <dbReference type="ARBA" id="ARBA00022694"/>
    </source>
</evidence>
<dbReference type="EMBL" id="RCNU01000001">
    <property type="protein sequence ID" value="RWQ99733.1"/>
    <property type="molecule type" value="Genomic_DNA"/>
</dbReference>
<dbReference type="AlphaFoldDB" id="A0A443I6K8"/>
<name>A0A443I6K8_BYSSP</name>
<dbReference type="GO" id="GO:0002143">
    <property type="term" value="P:tRNA wobble position uridine thiolation"/>
    <property type="evidence" value="ECO:0007669"/>
    <property type="project" value="TreeGrafter"/>
</dbReference>
<dbReference type="Pfam" id="PF10288">
    <property type="entry name" value="CTU2"/>
    <property type="match status" value="1"/>
</dbReference>
<evidence type="ECO:0000313" key="5">
    <source>
        <dbReference type="Proteomes" id="UP000283841"/>
    </source>
</evidence>
<comment type="pathway">
    <text evidence="3">tRNA modification; 5-methoxycarbonylmethyl-2-thiouridine-tRNA biosynthesis.</text>
</comment>
<comment type="similarity">
    <text evidence="3">Belongs to the CTU2/NCS2 family.</text>
</comment>
<dbReference type="UniPathway" id="UPA00988"/>
<organism evidence="4 5">
    <name type="scientific">Byssochlamys spectabilis</name>
    <name type="common">Paecilomyces variotii</name>
    <dbReference type="NCBI Taxonomy" id="264951"/>
    <lineage>
        <taxon>Eukaryota</taxon>
        <taxon>Fungi</taxon>
        <taxon>Dikarya</taxon>
        <taxon>Ascomycota</taxon>
        <taxon>Pezizomycotina</taxon>
        <taxon>Eurotiomycetes</taxon>
        <taxon>Eurotiomycetidae</taxon>
        <taxon>Eurotiales</taxon>
        <taxon>Thermoascaceae</taxon>
        <taxon>Paecilomyces</taxon>
    </lineage>
</organism>
<accession>A0A443I6K8</accession>
<comment type="caution">
    <text evidence="4">The sequence shown here is derived from an EMBL/GenBank/DDBJ whole genome shotgun (WGS) entry which is preliminary data.</text>
</comment>
<dbReference type="GO" id="GO:0016783">
    <property type="term" value="F:sulfurtransferase activity"/>
    <property type="evidence" value="ECO:0007669"/>
    <property type="project" value="TreeGrafter"/>
</dbReference>
<dbReference type="InterPro" id="IPR014729">
    <property type="entry name" value="Rossmann-like_a/b/a_fold"/>
</dbReference>
<dbReference type="PANTHER" id="PTHR20882">
    <property type="entry name" value="CYTOPLASMIC TRNA 2-THIOLATION PROTEIN 2"/>
    <property type="match status" value="1"/>
</dbReference>
<dbReference type="GO" id="GO:0032447">
    <property type="term" value="P:protein urmylation"/>
    <property type="evidence" value="ECO:0007669"/>
    <property type="project" value="UniProtKB-UniRule"/>
</dbReference>
<keyword evidence="5" id="KW-1185">Reference proteome</keyword>
<dbReference type="HAMAP" id="MF_03054">
    <property type="entry name" value="CTU2"/>
    <property type="match status" value="1"/>
</dbReference>
<keyword evidence="2 3" id="KW-0819">tRNA processing</keyword>
<evidence type="ECO:0000256" key="1">
    <source>
        <dbReference type="ARBA" id="ARBA00022490"/>
    </source>
</evidence>
<dbReference type="SUPFAM" id="SSF52402">
    <property type="entry name" value="Adenine nucleotide alpha hydrolases-like"/>
    <property type="match status" value="1"/>
</dbReference>
<evidence type="ECO:0000313" key="4">
    <source>
        <dbReference type="EMBL" id="RWQ99733.1"/>
    </source>
</evidence>
<dbReference type="STRING" id="264951.A0A443I6K8"/>
<sequence>MPGKQFNDPCSDCQDAEAIIDVRTRHLCRDCYIQFTNRKVVRRMDYYRQIRNAPKDKRRKLLLPLSYGPSSSVLLHMLNEQLERQTSEWHGTTAYDLHVLVVDPSTISSSNPSCQERFFSLQQKYPRHTYTQIPFHDIFKYDQNIKETMKEFAGPEFEDDPSKPDKDRLDAFRASIPSATSRTDIDNVLLNRLIIAFAKESGCEGILWGDSDSRLASKTLASVAKGRGSSLIWQVCDGMSPSGLQFTFPLRDLYKSELQQYSGLIPELQDILIPEESISADMSARNMSIDELMMQYIQTQGEKYPGIMANVVRTVTKLQRPSISGAQSRCALCGTVDVRGSSAQASEGRGALFCYGCARSKSDMSPVTR</sequence>
<comment type="subcellular location">
    <subcellularLocation>
        <location evidence="3">Cytoplasm</location>
    </subcellularLocation>
</comment>
<dbReference type="Proteomes" id="UP000283841">
    <property type="component" value="Unassembled WGS sequence"/>
</dbReference>
<keyword evidence="1 3" id="KW-0963">Cytoplasm</keyword>
<dbReference type="InterPro" id="IPR019407">
    <property type="entry name" value="CTU2"/>
</dbReference>
<evidence type="ECO:0000256" key="3">
    <source>
        <dbReference type="HAMAP-Rule" id="MF_03054"/>
    </source>
</evidence>
<dbReference type="GO" id="GO:0000049">
    <property type="term" value="F:tRNA binding"/>
    <property type="evidence" value="ECO:0007669"/>
    <property type="project" value="InterPro"/>
</dbReference>
<protein>
    <recommendedName>
        <fullName evidence="3">Cytoplasmic tRNA 2-thiolation protein 2</fullName>
    </recommendedName>
</protein>
<dbReference type="GO" id="GO:0016779">
    <property type="term" value="F:nucleotidyltransferase activity"/>
    <property type="evidence" value="ECO:0007669"/>
    <property type="project" value="UniProtKB-UniRule"/>
</dbReference>